<keyword evidence="5 10" id="KW-0067">ATP-binding</keyword>
<dbReference type="Gene3D" id="3.40.50.300">
    <property type="entry name" value="P-loop containing nucleotide triphosphate hydrolases"/>
    <property type="match status" value="2"/>
</dbReference>
<keyword evidence="6" id="KW-0413">Isomerase</keyword>
<keyword evidence="4 10" id="KW-0347">Helicase</keyword>
<evidence type="ECO:0000256" key="1">
    <source>
        <dbReference type="ARBA" id="ARBA00009922"/>
    </source>
</evidence>
<evidence type="ECO:0000313" key="14">
    <source>
        <dbReference type="Proteomes" id="UP000185669"/>
    </source>
</evidence>
<dbReference type="InterPro" id="IPR014017">
    <property type="entry name" value="DNA_helicase_UvrD-like_C"/>
</dbReference>
<comment type="similarity">
    <text evidence="1">Belongs to the helicase family. UvrD subfamily.</text>
</comment>
<dbReference type="GO" id="GO:0016887">
    <property type="term" value="F:ATP hydrolysis activity"/>
    <property type="evidence" value="ECO:0007669"/>
    <property type="project" value="RHEA"/>
</dbReference>
<dbReference type="AlphaFoldDB" id="A0A1N6VSE8"/>
<dbReference type="GO" id="GO:0043138">
    <property type="term" value="F:3'-5' DNA helicase activity"/>
    <property type="evidence" value="ECO:0007669"/>
    <property type="project" value="UniProtKB-EC"/>
</dbReference>
<evidence type="ECO:0000313" key="13">
    <source>
        <dbReference type="EMBL" id="SIQ80792.1"/>
    </source>
</evidence>
<keyword evidence="2 10" id="KW-0547">Nucleotide-binding</keyword>
<keyword evidence="3 10" id="KW-0378">Hydrolase</keyword>
<dbReference type="CDD" id="cd18807">
    <property type="entry name" value="SF1_C_UvrD"/>
    <property type="match status" value="1"/>
</dbReference>
<evidence type="ECO:0000256" key="4">
    <source>
        <dbReference type="ARBA" id="ARBA00022806"/>
    </source>
</evidence>
<dbReference type="Gene3D" id="1.10.486.10">
    <property type="entry name" value="PCRA, domain 4"/>
    <property type="match status" value="1"/>
</dbReference>
<feature type="binding site" evidence="10">
    <location>
        <begin position="27"/>
        <end position="34"/>
    </location>
    <ligand>
        <name>ATP</name>
        <dbReference type="ChEBI" id="CHEBI:30616"/>
    </ligand>
</feature>
<dbReference type="GO" id="GO:0005829">
    <property type="term" value="C:cytosol"/>
    <property type="evidence" value="ECO:0007669"/>
    <property type="project" value="TreeGrafter"/>
</dbReference>
<evidence type="ECO:0000259" key="11">
    <source>
        <dbReference type="PROSITE" id="PS51198"/>
    </source>
</evidence>
<accession>A0A1N6VSE8</accession>
<dbReference type="Gene3D" id="1.10.10.160">
    <property type="match status" value="1"/>
</dbReference>
<dbReference type="RefSeq" id="WP_076544706.1">
    <property type="nucleotide sequence ID" value="NZ_FTNC01000008.1"/>
</dbReference>
<dbReference type="PANTHER" id="PTHR11070:SF48">
    <property type="entry name" value="ATP-DEPENDENT HELICASE_NUCLEASE SUBUNIT A"/>
    <property type="match status" value="1"/>
</dbReference>
<sequence>MSHLLNDLNPKQKIAAETLEGAVLVLAGAGSGKTRTLTYRTANLINKGVSPSNILTVTFTNRAADDMKAKIDDLVGSETIEEMNLGTFHSICLKILRENLAEVNRSEGCLIYDTNDSIAIVEDIIFEFGLEETEYAPKMIFNIISKAKMELVIPSELIEEYAQKDNQGSQHFYQIISRIYSEYERVLENNNCFDFNDLIKKTIELLEDNLEILAKYQNQFQYIQVDEYQDVNHSQYQLVSLLARPQNNIFVVGDDWQGIYGFRGADISNILEFEHDYPEARTVKLERNYRSSNNIITASNQLINNNSQNKVKEAWTEADDGAPIFVARAENPLVEAKYVCKRINHLVDFYNYKLSDVAILCRSHFQSMQLQNQLPKFRIPHQLVGGVSFFDRQEIRYFVNYLKLLVNPNDRLALKRLFRIEVHGVGEILLSEINKYAREHNLKITDVFESPTRVKGIGNNKAANIIEFQRRVIDSIYDLREEKLPMQKKALELYQRVNFDQNVLAELDNPEERKKYMDMFLEDMADFQKNNPGRGLYDYLLINKLITDKDITEDTQEKVKVMTAHSAKGLEFPVVFIIGAEEEVFPHLKSLEEKAAGLNPYAVEEERRLFYVAMTRAEKLLFISFSNRRVSGDQGQYKQIVPSRFLYELPEQRLDFTSVESKKGGSGIQMRKNVEVI</sequence>
<dbReference type="STRING" id="56779.SAMN05421834_10892"/>
<dbReference type="PROSITE" id="PS51217">
    <property type="entry name" value="UVRD_HELICASE_CTER"/>
    <property type="match status" value="1"/>
</dbReference>
<dbReference type="OrthoDB" id="9810135at2"/>
<protein>
    <recommendedName>
        <fullName evidence="8">DNA 3'-5' helicase</fullName>
        <ecNumber evidence="8">5.6.2.4</ecNumber>
    </recommendedName>
</protein>
<dbReference type="InterPro" id="IPR013986">
    <property type="entry name" value="DExx_box_DNA_helicase_dom_sf"/>
</dbReference>
<dbReference type="GO" id="GO:0005524">
    <property type="term" value="F:ATP binding"/>
    <property type="evidence" value="ECO:0007669"/>
    <property type="project" value="UniProtKB-UniRule"/>
</dbReference>
<dbReference type="CDD" id="cd17932">
    <property type="entry name" value="DEXQc_UvrD"/>
    <property type="match status" value="1"/>
</dbReference>
<comment type="catalytic activity">
    <reaction evidence="9">
        <text>ATP + H2O = ADP + phosphate + H(+)</text>
        <dbReference type="Rhea" id="RHEA:13065"/>
        <dbReference type="ChEBI" id="CHEBI:15377"/>
        <dbReference type="ChEBI" id="CHEBI:15378"/>
        <dbReference type="ChEBI" id="CHEBI:30616"/>
        <dbReference type="ChEBI" id="CHEBI:43474"/>
        <dbReference type="ChEBI" id="CHEBI:456216"/>
        <dbReference type="EC" id="5.6.2.4"/>
    </reaction>
</comment>
<gene>
    <name evidence="13" type="ORF">SAMN05421834_10892</name>
</gene>
<evidence type="ECO:0000256" key="8">
    <source>
        <dbReference type="ARBA" id="ARBA00034808"/>
    </source>
</evidence>
<dbReference type="EC" id="5.6.2.4" evidence="8"/>
<reference evidence="14" key="1">
    <citation type="submission" date="2017-01" db="EMBL/GenBank/DDBJ databases">
        <authorList>
            <person name="Varghese N."/>
            <person name="Submissions S."/>
        </authorList>
    </citation>
    <scope>NUCLEOTIDE SEQUENCE [LARGE SCALE GENOMIC DNA]</scope>
    <source>
        <strain evidence="14">ATCC 700103</strain>
    </source>
</reference>
<name>A0A1N6VSE8_9FIRM</name>
<comment type="catalytic activity">
    <reaction evidence="7">
        <text>Couples ATP hydrolysis with the unwinding of duplex DNA by translocating in the 3'-5' direction.</text>
        <dbReference type="EC" id="5.6.2.4"/>
    </reaction>
</comment>
<evidence type="ECO:0000256" key="6">
    <source>
        <dbReference type="ARBA" id="ARBA00023235"/>
    </source>
</evidence>
<dbReference type="GO" id="GO:0033202">
    <property type="term" value="C:DNA helicase complex"/>
    <property type="evidence" value="ECO:0007669"/>
    <property type="project" value="TreeGrafter"/>
</dbReference>
<dbReference type="SUPFAM" id="SSF52540">
    <property type="entry name" value="P-loop containing nucleoside triphosphate hydrolases"/>
    <property type="match status" value="1"/>
</dbReference>
<dbReference type="Pfam" id="PF00580">
    <property type="entry name" value="UvrD-helicase"/>
    <property type="match status" value="1"/>
</dbReference>
<feature type="domain" description="UvrD-like helicase C-terminal" evidence="12">
    <location>
        <begin position="293"/>
        <end position="569"/>
    </location>
</feature>
<evidence type="ECO:0000256" key="5">
    <source>
        <dbReference type="ARBA" id="ARBA00022840"/>
    </source>
</evidence>
<dbReference type="GO" id="GO:0003677">
    <property type="term" value="F:DNA binding"/>
    <property type="evidence" value="ECO:0007669"/>
    <property type="project" value="InterPro"/>
</dbReference>
<dbReference type="Pfam" id="PF13361">
    <property type="entry name" value="UvrD_C"/>
    <property type="match status" value="1"/>
</dbReference>
<dbReference type="InterPro" id="IPR027417">
    <property type="entry name" value="P-loop_NTPase"/>
</dbReference>
<dbReference type="PANTHER" id="PTHR11070">
    <property type="entry name" value="UVRD / RECB / PCRA DNA HELICASE FAMILY MEMBER"/>
    <property type="match status" value="1"/>
</dbReference>
<organism evidence="13 14">
    <name type="scientific">Halanaerobium kushneri</name>
    <dbReference type="NCBI Taxonomy" id="56779"/>
    <lineage>
        <taxon>Bacteria</taxon>
        <taxon>Bacillati</taxon>
        <taxon>Bacillota</taxon>
        <taxon>Clostridia</taxon>
        <taxon>Halanaerobiales</taxon>
        <taxon>Halanaerobiaceae</taxon>
        <taxon>Halanaerobium</taxon>
    </lineage>
</organism>
<proteinExistence type="inferred from homology"/>
<feature type="domain" description="UvrD-like helicase ATP-binding" evidence="11">
    <location>
        <begin position="6"/>
        <end position="292"/>
    </location>
</feature>
<evidence type="ECO:0000256" key="7">
    <source>
        <dbReference type="ARBA" id="ARBA00034617"/>
    </source>
</evidence>
<evidence type="ECO:0000256" key="9">
    <source>
        <dbReference type="ARBA" id="ARBA00048988"/>
    </source>
</evidence>
<evidence type="ECO:0000259" key="12">
    <source>
        <dbReference type="PROSITE" id="PS51217"/>
    </source>
</evidence>
<evidence type="ECO:0000256" key="2">
    <source>
        <dbReference type="ARBA" id="ARBA00022741"/>
    </source>
</evidence>
<dbReference type="EMBL" id="FTNC01000008">
    <property type="protein sequence ID" value="SIQ80792.1"/>
    <property type="molecule type" value="Genomic_DNA"/>
</dbReference>
<evidence type="ECO:0000256" key="10">
    <source>
        <dbReference type="PROSITE-ProRule" id="PRU00560"/>
    </source>
</evidence>
<evidence type="ECO:0000256" key="3">
    <source>
        <dbReference type="ARBA" id="ARBA00022801"/>
    </source>
</evidence>
<dbReference type="Proteomes" id="UP000185669">
    <property type="component" value="Unassembled WGS sequence"/>
</dbReference>
<keyword evidence="14" id="KW-1185">Reference proteome</keyword>
<dbReference type="InterPro" id="IPR000212">
    <property type="entry name" value="DNA_helicase_UvrD/REP"/>
</dbReference>
<dbReference type="PROSITE" id="PS51198">
    <property type="entry name" value="UVRD_HELICASE_ATP_BIND"/>
    <property type="match status" value="1"/>
</dbReference>
<dbReference type="InterPro" id="IPR014016">
    <property type="entry name" value="UvrD-like_ATP-bd"/>
</dbReference>
<dbReference type="GO" id="GO:0000725">
    <property type="term" value="P:recombinational repair"/>
    <property type="evidence" value="ECO:0007669"/>
    <property type="project" value="TreeGrafter"/>
</dbReference>